<feature type="compositionally biased region" description="Polar residues" evidence="2">
    <location>
        <begin position="209"/>
        <end position="221"/>
    </location>
</feature>
<dbReference type="PROSITE" id="PS50878">
    <property type="entry name" value="RT_POL"/>
    <property type="match status" value="1"/>
</dbReference>
<organism evidence="4">
    <name type="scientific">Adineta vaga</name>
    <name type="common">Rotifer</name>
    <name type="synonym">Callidina vaga</name>
    <dbReference type="NCBI Taxonomy" id="104782"/>
    <lineage>
        <taxon>Eukaryota</taxon>
        <taxon>Metazoa</taxon>
        <taxon>Spiralia</taxon>
        <taxon>Gnathifera</taxon>
        <taxon>Rotifera</taxon>
        <taxon>Eurotatoria</taxon>
        <taxon>Bdelloidea</taxon>
        <taxon>Adinetida</taxon>
        <taxon>Adinetidae</taxon>
        <taxon>Adineta</taxon>
    </lineage>
</organism>
<proteinExistence type="predicted"/>
<evidence type="ECO:0000259" key="3">
    <source>
        <dbReference type="PROSITE" id="PS50878"/>
    </source>
</evidence>
<evidence type="ECO:0000313" key="4">
    <source>
        <dbReference type="EMBL" id="ACV95454.1"/>
    </source>
</evidence>
<dbReference type="CDD" id="cd01650">
    <property type="entry name" value="RT_nLTR_like"/>
    <property type="match status" value="1"/>
</dbReference>
<feature type="region of interest" description="Disordered" evidence="2">
    <location>
        <begin position="286"/>
        <end position="311"/>
    </location>
</feature>
<dbReference type="SUPFAM" id="SSF56672">
    <property type="entry name" value="DNA/RNA polymerases"/>
    <property type="match status" value="1"/>
</dbReference>
<dbReference type="PANTHER" id="PTHR19446">
    <property type="entry name" value="REVERSE TRANSCRIPTASES"/>
    <property type="match status" value="1"/>
</dbReference>
<dbReference type="InterPro" id="IPR043502">
    <property type="entry name" value="DNA/RNA_pol_sf"/>
</dbReference>
<protein>
    <submittedName>
        <fullName evidence="4">Reverse transcriptase/endonuclease</fullName>
    </submittedName>
</protein>
<feature type="compositionally biased region" description="Polar residues" evidence="2">
    <location>
        <begin position="290"/>
        <end position="301"/>
    </location>
</feature>
<reference evidence="4" key="1">
    <citation type="journal article" date="2009" name="Gene">
        <title>Rotifer rDNA-specific R9 retrotransposable elements generate an exceptionally long target site duplication upon insertion.</title>
        <authorList>
            <person name="Gladyshev E.A."/>
            <person name="Arkhipova I.R."/>
        </authorList>
    </citation>
    <scope>NUCLEOTIDE SEQUENCE</scope>
</reference>
<keyword evidence="4" id="KW-0540">Nuclease</keyword>
<dbReference type="Pfam" id="PF00078">
    <property type="entry name" value="RVT_1"/>
    <property type="match status" value="1"/>
</dbReference>
<dbReference type="GO" id="GO:0004519">
    <property type="term" value="F:endonuclease activity"/>
    <property type="evidence" value="ECO:0007669"/>
    <property type="project" value="UniProtKB-KW"/>
</dbReference>
<dbReference type="EMBL" id="GQ398057">
    <property type="protein sequence ID" value="ACV95454.1"/>
    <property type="molecule type" value="Genomic_DNA"/>
</dbReference>
<keyword evidence="4" id="KW-0548">Nucleotidyltransferase</keyword>
<dbReference type="GO" id="GO:0003964">
    <property type="term" value="F:RNA-directed DNA polymerase activity"/>
    <property type="evidence" value="ECO:0007669"/>
    <property type="project" value="UniProtKB-KW"/>
</dbReference>
<evidence type="ECO:0000256" key="2">
    <source>
        <dbReference type="SAM" id="MobiDB-lite"/>
    </source>
</evidence>
<keyword evidence="1" id="KW-0175">Coiled coil</keyword>
<dbReference type="InterPro" id="IPR000477">
    <property type="entry name" value="RT_dom"/>
</dbReference>
<keyword evidence="4" id="KW-0695">RNA-directed DNA polymerase</keyword>
<feature type="domain" description="Reverse transcriptase" evidence="3">
    <location>
        <begin position="424"/>
        <end position="704"/>
    </location>
</feature>
<name>C9DIM5_ADIVA</name>
<keyword evidence="4" id="KW-0255">Endonuclease</keyword>
<keyword evidence="4" id="KW-0378">Hydrolase</keyword>
<keyword evidence="4" id="KW-0808">Transferase</keyword>
<evidence type="ECO:0000256" key="1">
    <source>
        <dbReference type="SAM" id="Coils"/>
    </source>
</evidence>
<dbReference type="AlphaFoldDB" id="C9DIM5"/>
<accession>C9DIM5</accession>
<feature type="region of interest" description="Disordered" evidence="2">
    <location>
        <begin position="186"/>
        <end position="221"/>
    </location>
</feature>
<sequence length="1102" mass="124436">MNLPIREHAVSVHNINKFNYLCQLCSKSYDTINSVKAHYVACRRQKNASSTTAVPTNVINNNQLAINTNQVISRNPLQCVECLMKQVDFYAKDTKALVTHMRTKHAAAYEESKKVATRRVAWSPDEDQILAELEVKLKKIQKGQLLSRLVVEYNKCADKSKAPSRSKDAIRTRRQQHDYKLLLRSLQSQQPPVGSEDSDSDISSSNNNPLTTTHNVTPTPDSSNVVLLIQKIRESVDSIVKITNLKLNTNMLNAASAFINQNNNMDPLELSMRGIEEDVKAIRDKELQKPTRNVPSSTTSRKPTRNAKRLEKSKKYGYYQHLYYNNKKKLVAEILDGETSGAKPPPMNLVEDYYRNIWSRSTIDDSPVNNIKTVNSDSIFAPISRDEIKLALSNTKKDSAAGPDAVTIKEAKAIIDNLYVAYNIWLGVQGIPEQLKLNKTILIPKGNSDLSLLKNWRPITISSIILRVYNRLLAYRMNKIFKTNDKQVGFKPVNGCGINISWLHSLLKHARLNKNSIYACLVDVSKAFDSVSHQSIVRALTMNGAPSLLVKLIMDQYTNVNTVITCSGSISNKINISSGVKQGDPLSSLLFNLVIDELFDVIKDQYGYTIDNIGTTNARCFADDLTLISSSRMGMNKLLELTTKFFKERGLNVNPSKCMSIGMSKGYKGKKSKIESEPLFSITDAQIPMLGYIDKTTRYLGVNFTSIGAIDAKRIKKDLQDTLDKLEHLKLKAQCKMDLLRTYMIPRFMFQLIHTELYPKLLIKMDILIRKLAKRILHLPISTSSEFFYLPFKEGGLQLTSLKEAVGLAKIKLHKKIMSSNDPMLCYLIESQRSRIVEHFMKDLKLGDSLTLNEMNNIKECFMKEKRISFAQKIHGVGFEVFSSSPLTNQWINGEIKTMTTKTYINSIKLRTNTLETRVTTSRGLNIIKTCRRCHVADESLMHVLQCCSSTKGLRYSRHHKICAKVANKLVMNGYGVFREKSYPDPNNSGSYLRPDIIAVKNGHVIVLDVTVVYEVTGATFINAYQTKINKYNAIMVQIEQMFNCVNGELHGLVIGSRGSIHHSQLHIWHQMGFSSIELKYVAIGCMEDSLRIMSTFSKAIT</sequence>
<feature type="coiled-coil region" evidence="1">
    <location>
        <begin position="709"/>
        <end position="736"/>
    </location>
</feature>